<evidence type="ECO:0000256" key="6">
    <source>
        <dbReference type="ARBA" id="ARBA00023136"/>
    </source>
</evidence>
<dbReference type="GO" id="GO:0016020">
    <property type="term" value="C:membrane"/>
    <property type="evidence" value="ECO:0007669"/>
    <property type="project" value="UniProtKB-SubCell"/>
</dbReference>
<evidence type="ECO:0000256" key="3">
    <source>
        <dbReference type="ARBA" id="ARBA00022692"/>
    </source>
</evidence>
<dbReference type="PANTHER" id="PTHR21016">
    <property type="entry name" value="BETA-AMYLOID BINDING PROTEIN-RELATED"/>
    <property type="match status" value="1"/>
</dbReference>
<dbReference type="STRING" id="451379.A0A0N5AXY1"/>
<evidence type="ECO:0000256" key="4">
    <source>
        <dbReference type="ARBA" id="ARBA00022729"/>
    </source>
</evidence>
<keyword evidence="6 8" id="KW-0472">Membrane</keyword>
<evidence type="ECO:0000256" key="5">
    <source>
        <dbReference type="ARBA" id="ARBA00022989"/>
    </source>
</evidence>
<keyword evidence="3 8" id="KW-0812">Transmembrane</keyword>
<evidence type="ECO:0000256" key="8">
    <source>
        <dbReference type="SAM" id="Phobius"/>
    </source>
</evidence>
<keyword evidence="10" id="KW-1185">Reference proteome</keyword>
<dbReference type="InterPro" id="IPR007829">
    <property type="entry name" value="TM2"/>
</dbReference>
<accession>A0A0N5AXY1</accession>
<dbReference type="WBParaSite" id="SMUV_0000981501-mRNA-1">
    <property type="protein sequence ID" value="SMUV_0000981501-mRNA-1"/>
    <property type="gene ID" value="SMUV_0000981501"/>
</dbReference>
<keyword evidence="5 8" id="KW-1133">Transmembrane helix</keyword>
<comment type="similarity">
    <text evidence="2">Belongs to the TM2 family.</text>
</comment>
<name>A0A0N5AXY1_9BILA</name>
<dbReference type="AlphaFoldDB" id="A0A0N5AXY1"/>
<evidence type="ECO:0000256" key="2">
    <source>
        <dbReference type="ARBA" id="ARBA00008284"/>
    </source>
</evidence>
<feature type="transmembrane region" description="Helical" evidence="8">
    <location>
        <begin position="71"/>
        <end position="88"/>
    </location>
</feature>
<proteinExistence type="inferred from homology"/>
<dbReference type="PANTHER" id="PTHR21016:SF1">
    <property type="entry name" value="TM2 DOMAIN-CONTAINING PROTEIN 1"/>
    <property type="match status" value="1"/>
</dbReference>
<dbReference type="InterPro" id="IPR050932">
    <property type="entry name" value="TM2D1-3-like"/>
</dbReference>
<organism evidence="10 11">
    <name type="scientific">Syphacia muris</name>
    <dbReference type="NCBI Taxonomy" id="451379"/>
    <lineage>
        <taxon>Eukaryota</taxon>
        <taxon>Metazoa</taxon>
        <taxon>Ecdysozoa</taxon>
        <taxon>Nematoda</taxon>
        <taxon>Chromadorea</taxon>
        <taxon>Rhabditida</taxon>
        <taxon>Spirurina</taxon>
        <taxon>Oxyuridomorpha</taxon>
        <taxon>Oxyuroidea</taxon>
        <taxon>Oxyuridae</taxon>
        <taxon>Syphacia</taxon>
    </lineage>
</organism>
<evidence type="ECO:0000313" key="10">
    <source>
        <dbReference type="Proteomes" id="UP000046393"/>
    </source>
</evidence>
<evidence type="ECO:0000256" key="1">
    <source>
        <dbReference type="ARBA" id="ARBA00004141"/>
    </source>
</evidence>
<dbReference type="Pfam" id="PF05154">
    <property type="entry name" value="TM2"/>
    <property type="match status" value="1"/>
</dbReference>
<protein>
    <submittedName>
        <fullName evidence="11">TM2 domain-containing protein</fullName>
    </submittedName>
</protein>
<reference evidence="11" key="1">
    <citation type="submission" date="2017-02" db="UniProtKB">
        <authorList>
            <consortium name="WormBaseParasite"/>
        </authorList>
    </citation>
    <scope>IDENTIFICATION</scope>
</reference>
<evidence type="ECO:0000256" key="7">
    <source>
        <dbReference type="ARBA" id="ARBA00023180"/>
    </source>
</evidence>
<comment type="subcellular location">
    <subcellularLocation>
        <location evidence="1">Membrane</location>
        <topology evidence="1">Multi-pass membrane protein</topology>
    </subcellularLocation>
</comment>
<evidence type="ECO:0000313" key="11">
    <source>
        <dbReference type="WBParaSite" id="SMUV_0000981501-mRNA-1"/>
    </source>
</evidence>
<feature type="domain" description="TM2" evidence="9">
    <location>
        <begin position="70"/>
        <end position="118"/>
    </location>
</feature>
<sequence>MKNCTQLLLGQYRCDEPKISITTQQPETCDKDNSVLVFCQVIPGIQCIGLNNATGKFQMRIANLCSYPSKYYYNTALVLSFFTGIFGGDRFYLGYYAIGFLKLFSCGGFLILWIFDVIMIALQRVGPADGSRYIMDYYGPVAVPTVFSNLTYVAKYTCFNCAENSDVVTSVSGEL</sequence>
<keyword evidence="4" id="KW-0732">Signal</keyword>
<feature type="transmembrane region" description="Helical" evidence="8">
    <location>
        <begin position="94"/>
        <end position="115"/>
    </location>
</feature>
<keyword evidence="7" id="KW-0325">Glycoprotein</keyword>
<dbReference type="Proteomes" id="UP000046393">
    <property type="component" value="Unplaced"/>
</dbReference>
<evidence type="ECO:0000259" key="9">
    <source>
        <dbReference type="Pfam" id="PF05154"/>
    </source>
</evidence>